<keyword evidence="1 2" id="KW-0413">Isomerase</keyword>
<dbReference type="PANTHER" id="PTHR39193">
    <property type="entry name" value="5-DEOXY-GLUCURONATE ISOMERASE"/>
    <property type="match status" value="1"/>
</dbReference>
<dbReference type="PANTHER" id="PTHR39193:SF1">
    <property type="entry name" value="5-DEOXY-GLUCURONATE ISOMERASE"/>
    <property type="match status" value="1"/>
</dbReference>
<dbReference type="AlphaFoldDB" id="A0A3G9G693"/>
<dbReference type="InterPro" id="IPR024203">
    <property type="entry name" value="Deoxy-glucuronate_isom_IolB"/>
</dbReference>
<proteinExistence type="predicted"/>
<reference evidence="3" key="1">
    <citation type="journal article" date="2017" name="Biotechnol. Biofuels">
        <title>Evaluation of environmental bacterial communities as a factor affecting the growth of duckweed Lemna minor.</title>
        <authorList>
            <person name="Ishizawa H."/>
            <person name="Kuroda M."/>
            <person name="Morikawa M."/>
            <person name="Ike M."/>
        </authorList>
    </citation>
    <scope>NUCLEOTIDE SEQUENCE [LARGE SCALE GENOMIC DNA]</scope>
    <source>
        <strain evidence="3">M6</strain>
    </source>
</reference>
<dbReference type="SUPFAM" id="SSF51182">
    <property type="entry name" value="RmlC-like cupins"/>
    <property type="match status" value="1"/>
</dbReference>
<dbReference type="InterPro" id="IPR011051">
    <property type="entry name" value="RmlC_Cupin_sf"/>
</dbReference>
<dbReference type="GO" id="GO:0019310">
    <property type="term" value="P:inositol catabolic process"/>
    <property type="evidence" value="ECO:0007669"/>
    <property type="project" value="InterPro"/>
</dbReference>
<dbReference type="Gene3D" id="2.60.120.10">
    <property type="entry name" value="Jelly Rolls"/>
    <property type="match status" value="2"/>
</dbReference>
<dbReference type="EMBL" id="AP018829">
    <property type="protein sequence ID" value="BBF82742.1"/>
    <property type="molecule type" value="Genomic_DNA"/>
</dbReference>
<keyword evidence="2" id="KW-0614">Plasmid</keyword>
<sequence length="267" mass="29357">MSHLRVRPAPPDAEGRVTVITPQSAGWTYVGFTLVRLVAGQTYRGQDETRETCLVIVSGTADIEAGTEPFAAVGGRRSPFEDAPPGAVFVPPATPYAVTAQDAVELAVCTAPGQAGDAVRQIAASDMSREVRGQGTNTRYIRNILPQDRPAHSLLVVEVVTPAGHWSSYPPHKHDSAEPELETQLEETYYHRIDPPQGFGFQRVYTDDRSLDEAVLVEDGDVVLVPRGYHPVGAPHGYSLYYLNVMAGPERRWIFRNDPQHEWMLKG</sequence>
<organism evidence="2 3">
    <name type="scientific">Asticcacaulis excentricus</name>
    <dbReference type="NCBI Taxonomy" id="78587"/>
    <lineage>
        <taxon>Bacteria</taxon>
        <taxon>Pseudomonadati</taxon>
        <taxon>Pseudomonadota</taxon>
        <taxon>Alphaproteobacteria</taxon>
        <taxon>Caulobacterales</taxon>
        <taxon>Caulobacteraceae</taxon>
        <taxon>Asticcacaulis</taxon>
    </lineage>
</organism>
<gene>
    <name evidence="2" type="ORF">EM6_3383</name>
</gene>
<evidence type="ECO:0000256" key="1">
    <source>
        <dbReference type="ARBA" id="ARBA00023235"/>
    </source>
</evidence>
<evidence type="ECO:0000313" key="2">
    <source>
        <dbReference type="EMBL" id="BBF82742.1"/>
    </source>
</evidence>
<geneLocation type="plasmid" evidence="3">
    <name>pasem-1 dna</name>
</geneLocation>
<name>A0A3G9G693_9CAUL</name>
<accession>A0A3G9G693</accession>
<dbReference type="RefSeq" id="WP_126424358.1">
    <property type="nucleotide sequence ID" value="NZ_AP018829.1"/>
</dbReference>
<reference evidence="3" key="2">
    <citation type="journal article" date="2017" name="Plant Physiol. Biochem.">
        <title>Differential oxidative and antioxidative response of duckweed Lemna minor toward plant growth promoting/inhibiting bacteria.</title>
        <authorList>
            <person name="Ishizawa H."/>
            <person name="Kuroda M."/>
            <person name="Morikawa M."/>
            <person name="Ike M."/>
        </authorList>
    </citation>
    <scope>NUCLEOTIDE SEQUENCE [LARGE SCALE GENOMIC DNA]</scope>
    <source>
        <strain evidence="3">M6</strain>
    </source>
</reference>
<dbReference type="InterPro" id="IPR021120">
    <property type="entry name" value="KduI/IolB_isomerase"/>
</dbReference>
<protein>
    <submittedName>
        <fullName evidence="2">5-deoxy-glucuronate isomerase</fullName>
        <ecNumber evidence="2">5.3.1.-</ecNumber>
    </submittedName>
</protein>
<dbReference type="Proteomes" id="UP000278756">
    <property type="component" value="Plasmid pASEM-1"/>
</dbReference>
<dbReference type="OrthoDB" id="6121073at2"/>
<evidence type="ECO:0000313" key="3">
    <source>
        <dbReference type="Proteomes" id="UP000278756"/>
    </source>
</evidence>
<dbReference type="PIRSF" id="PIRSF036628">
    <property type="entry name" value="IolB"/>
    <property type="match status" value="1"/>
</dbReference>
<dbReference type="NCBIfam" id="TIGR04378">
    <property type="entry name" value="myo_inos_iolB"/>
    <property type="match status" value="1"/>
</dbReference>
<dbReference type="Pfam" id="PF04962">
    <property type="entry name" value="KduI"/>
    <property type="match status" value="1"/>
</dbReference>
<dbReference type="GO" id="GO:0008880">
    <property type="term" value="F:glucuronate isomerase activity"/>
    <property type="evidence" value="ECO:0007669"/>
    <property type="project" value="InterPro"/>
</dbReference>
<dbReference type="EC" id="5.3.1.-" evidence="2"/>
<dbReference type="InterPro" id="IPR014710">
    <property type="entry name" value="RmlC-like_jellyroll"/>
</dbReference>